<dbReference type="OrthoDB" id="4274736at2"/>
<protein>
    <submittedName>
        <fullName evidence="2">Uncharacterized protein</fullName>
    </submittedName>
</protein>
<accession>G8WRA9</accession>
<dbReference type="KEGG" id="scy:SCATT_05550"/>
<reference evidence="3" key="1">
    <citation type="submission" date="2011-12" db="EMBL/GenBank/DDBJ databases">
        <title>Complete genome sequence of Streptomyces cattleya strain DSM 46488.</title>
        <authorList>
            <person name="Ou H.-Y."/>
            <person name="Li P."/>
            <person name="Zhao C."/>
            <person name="O'Hagan D."/>
            <person name="Deng Z."/>
        </authorList>
    </citation>
    <scope>NUCLEOTIDE SEQUENCE [LARGE SCALE GENOMIC DNA]</scope>
    <source>
        <strain evidence="3">ATCC 35852 / DSM 46488 / JCM 4925 / NBRC 14057 / NRRL 8057</strain>
    </source>
</reference>
<dbReference type="PATRIC" id="fig|1003195.11.peg.2169"/>
<gene>
    <name evidence="2" type="ordered locus">SCATT_05550</name>
</gene>
<evidence type="ECO:0000313" key="3">
    <source>
        <dbReference type="Proteomes" id="UP000007842"/>
    </source>
</evidence>
<evidence type="ECO:0000256" key="1">
    <source>
        <dbReference type="SAM" id="MobiDB-lite"/>
    </source>
</evidence>
<dbReference type="Proteomes" id="UP000007842">
    <property type="component" value="Chromosome"/>
</dbReference>
<dbReference type="EMBL" id="CP003219">
    <property type="protein sequence ID" value="AEW92926.1"/>
    <property type="molecule type" value="Genomic_DNA"/>
</dbReference>
<feature type="region of interest" description="Disordered" evidence="1">
    <location>
        <begin position="88"/>
        <end position="137"/>
    </location>
</feature>
<proteinExistence type="predicted"/>
<name>F8JS17_STREN</name>
<dbReference type="eggNOG" id="ENOG50328MA">
    <property type="taxonomic scope" value="Bacteria"/>
</dbReference>
<organism evidence="2 3">
    <name type="scientific">Streptantibioticus cattleyicolor (strain ATCC 35852 / DSM 46488 / JCM 4925 / NBRC 14057 / NRRL 8057)</name>
    <name type="common">Streptomyces cattleya</name>
    <dbReference type="NCBI Taxonomy" id="1003195"/>
    <lineage>
        <taxon>Bacteria</taxon>
        <taxon>Bacillati</taxon>
        <taxon>Actinomycetota</taxon>
        <taxon>Actinomycetes</taxon>
        <taxon>Kitasatosporales</taxon>
        <taxon>Streptomycetaceae</taxon>
        <taxon>Streptantibioticus</taxon>
    </lineage>
</organism>
<keyword evidence="3" id="KW-1185">Reference proteome</keyword>
<feature type="compositionally biased region" description="Pro residues" evidence="1">
    <location>
        <begin position="101"/>
        <end position="112"/>
    </location>
</feature>
<evidence type="ECO:0000313" key="2">
    <source>
        <dbReference type="EMBL" id="AEW92926.1"/>
    </source>
</evidence>
<sequence>MTHTCARCGAPSAVQWLRRPTPGEHTAINATAAQRRAEILELADPDRPPPIGPGLTEATDHTVAVYACSTHTITLDLATRIHASTCTAPHESDLPQCDCTPEPPPKPQPRPGDPGTMVTLPTGWVVPAPAERAPSGP</sequence>
<accession>F8JS17</accession>
<dbReference type="AlphaFoldDB" id="F8JS17"/>
<dbReference type="HOGENOM" id="CLU_1863976_0_0_11"/>
<dbReference type="STRING" id="1003195.SCATT_05550"/>
<dbReference type="KEGG" id="sct:SCAT_0548"/>
<dbReference type="RefSeq" id="WP_014141324.1">
    <property type="nucleotide sequence ID" value="NC_016111.1"/>
</dbReference>